<accession>A0A067R6Q9</accession>
<dbReference type="EMBL" id="KK852704">
    <property type="protein sequence ID" value="KDR18048.1"/>
    <property type="molecule type" value="Genomic_DNA"/>
</dbReference>
<proteinExistence type="predicted"/>
<reference evidence="1 2" key="1">
    <citation type="journal article" date="2014" name="Nat. Commun.">
        <title>Molecular traces of alternative social organization in a termite genome.</title>
        <authorList>
            <person name="Terrapon N."/>
            <person name="Li C."/>
            <person name="Robertson H.M."/>
            <person name="Ji L."/>
            <person name="Meng X."/>
            <person name="Booth W."/>
            <person name="Chen Z."/>
            <person name="Childers C.P."/>
            <person name="Glastad K.M."/>
            <person name="Gokhale K."/>
            <person name="Gowin J."/>
            <person name="Gronenberg W."/>
            <person name="Hermansen R.A."/>
            <person name="Hu H."/>
            <person name="Hunt B.G."/>
            <person name="Huylmans A.K."/>
            <person name="Khalil S.M."/>
            <person name="Mitchell R.D."/>
            <person name="Munoz-Torres M.C."/>
            <person name="Mustard J.A."/>
            <person name="Pan H."/>
            <person name="Reese J.T."/>
            <person name="Scharf M.E."/>
            <person name="Sun F."/>
            <person name="Vogel H."/>
            <person name="Xiao J."/>
            <person name="Yang W."/>
            <person name="Yang Z."/>
            <person name="Yang Z."/>
            <person name="Zhou J."/>
            <person name="Zhu J."/>
            <person name="Brent C.S."/>
            <person name="Elsik C.G."/>
            <person name="Goodisman M.A."/>
            <person name="Liberles D.A."/>
            <person name="Roe R.M."/>
            <person name="Vargo E.L."/>
            <person name="Vilcinskas A."/>
            <person name="Wang J."/>
            <person name="Bornberg-Bauer E."/>
            <person name="Korb J."/>
            <person name="Zhang G."/>
            <person name="Liebig J."/>
        </authorList>
    </citation>
    <scope>NUCLEOTIDE SEQUENCE [LARGE SCALE GENOMIC DNA]</scope>
    <source>
        <tissue evidence="1">Whole organism</tissue>
    </source>
</reference>
<sequence>MASSSNVTTFTKEWNLLLFVTATFRMAGDVSFGDGAFHL</sequence>
<evidence type="ECO:0000313" key="2">
    <source>
        <dbReference type="Proteomes" id="UP000027135"/>
    </source>
</evidence>
<gene>
    <name evidence="1" type="ORF">L798_07725</name>
</gene>
<evidence type="ECO:0000313" key="1">
    <source>
        <dbReference type="EMBL" id="KDR18048.1"/>
    </source>
</evidence>
<keyword evidence="2" id="KW-1185">Reference proteome</keyword>
<dbReference type="Proteomes" id="UP000027135">
    <property type="component" value="Unassembled WGS sequence"/>
</dbReference>
<organism evidence="1 2">
    <name type="scientific">Zootermopsis nevadensis</name>
    <name type="common">Dampwood termite</name>
    <dbReference type="NCBI Taxonomy" id="136037"/>
    <lineage>
        <taxon>Eukaryota</taxon>
        <taxon>Metazoa</taxon>
        <taxon>Ecdysozoa</taxon>
        <taxon>Arthropoda</taxon>
        <taxon>Hexapoda</taxon>
        <taxon>Insecta</taxon>
        <taxon>Pterygota</taxon>
        <taxon>Neoptera</taxon>
        <taxon>Polyneoptera</taxon>
        <taxon>Dictyoptera</taxon>
        <taxon>Blattodea</taxon>
        <taxon>Blattoidea</taxon>
        <taxon>Termitoidae</taxon>
        <taxon>Termopsidae</taxon>
        <taxon>Zootermopsis</taxon>
    </lineage>
</organism>
<protein>
    <submittedName>
        <fullName evidence="1">Uncharacterized protein</fullName>
    </submittedName>
</protein>
<dbReference type="InParanoid" id="A0A067R6Q9"/>
<dbReference type="AlphaFoldDB" id="A0A067R6Q9"/>
<name>A0A067R6Q9_ZOONE</name>